<proteinExistence type="predicted"/>
<protein>
    <recommendedName>
        <fullName evidence="4">dTDP-4-dehydrorhamnose 3,5-epimerase</fullName>
    </recommendedName>
</protein>
<organism evidence="2 3">
    <name type="scientific">Candidatus Ryanbacteria bacterium RIFCSPLOWO2_02_FULL_47_14</name>
    <dbReference type="NCBI Taxonomy" id="1802129"/>
    <lineage>
        <taxon>Bacteria</taxon>
        <taxon>Candidatus Ryaniibacteriota</taxon>
    </lineage>
</organism>
<comment type="caution">
    <text evidence="2">The sequence shown here is derived from an EMBL/GenBank/DDBJ whole genome shotgun (WGS) entry which is preliminary data.</text>
</comment>
<dbReference type="STRING" id="1802129.A3J04_03395"/>
<dbReference type="PANTHER" id="PTHR21047:SF2">
    <property type="entry name" value="THYMIDINE DIPHOSPHO-4-KETO-RHAMNOSE 3,5-EPIMERASE"/>
    <property type="match status" value="1"/>
</dbReference>
<dbReference type="Gene3D" id="2.60.120.10">
    <property type="entry name" value="Jelly Rolls"/>
    <property type="match status" value="1"/>
</dbReference>
<gene>
    <name evidence="2" type="ORF">A3J04_03395</name>
</gene>
<name>A0A1G2GYY7_9BACT</name>
<dbReference type="EMBL" id="MHNZ01000033">
    <property type="protein sequence ID" value="OGZ55427.1"/>
    <property type="molecule type" value="Genomic_DNA"/>
</dbReference>
<dbReference type="PANTHER" id="PTHR21047">
    <property type="entry name" value="DTDP-6-DEOXY-D-GLUCOSE-3,5 EPIMERASE"/>
    <property type="match status" value="1"/>
</dbReference>
<dbReference type="SUPFAM" id="SSF51182">
    <property type="entry name" value="RmlC-like cupins"/>
    <property type="match status" value="1"/>
</dbReference>
<dbReference type="InterPro" id="IPR011051">
    <property type="entry name" value="RmlC_Cupin_sf"/>
</dbReference>
<dbReference type="InterPro" id="IPR014710">
    <property type="entry name" value="RmlC-like_jellyroll"/>
</dbReference>
<reference evidence="2 3" key="1">
    <citation type="journal article" date="2016" name="Nat. Commun.">
        <title>Thousands of microbial genomes shed light on interconnected biogeochemical processes in an aquifer system.</title>
        <authorList>
            <person name="Anantharaman K."/>
            <person name="Brown C.T."/>
            <person name="Hug L.A."/>
            <person name="Sharon I."/>
            <person name="Castelle C.J."/>
            <person name="Probst A.J."/>
            <person name="Thomas B.C."/>
            <person name="Singh A."/>
            <person name="Wilkins M.J."/>
            <person name="Karaoz U."/>
            <person name="Brodie E.L."/>
            <person name="Williams K.H."/>
            <person name="Hubbard S.S."/>
            <person name="Banfield J.F."/>
        </authorList>
    </citation>
    <scope>NUCLEOTIDE SEQUENCE [LARGE SCALE GENOMIC DNA]</scope>
</reference>
<accession>A0A1G2GYY7</accession>
<evidence type="ECO:0000256" key="1">
    <source>
        <dbReference type="PIRSR" id="PIRSR600888-3"/>
    </source>
</evidence>
<dbReference type="Pfam" id="PF00908">
    <property type="entry name" value="dTDP_sugar_isom"/>
    <property type="match status" value="1"/>
</dbReference>
<sequence>METIQHATPGPIDGLEIKNLAVHSDDRGYLFEIAHNHELPKFGQVYAVGDPVRGAIRAFHKHDVLWDLFCIVKGSAKFVLIDDRAESKTKGNLQIVAIGERAPKLIIVPPGIYHGWMALEDDTLMISTASELYNSDKPDEYRIDPYTYGDVWTVKGK</sequence>
<dbReference type="InterPro" id="IPR000888">
    <property type="entry name" value="RmlC-like"/>
</dbReference>
<evidence type="ECO:0000313" key="2">
    <source>
        <dbReference type="EMBL" id="OGZ55427.1"/>
    </source>
</evidence>
<feature type="site" description="Participates in a stacking interaction with the thymidine ring of dTDP-4-oxo-6-deoxyglucose" evidence="1">
    <location>
        <position position="133"/>
    </location>
</feature>
<dbReference type="GO" id="GO:0019305">
    <property type="term" value="P:dTDP-rhamnose biosynthetic process"/>
    <property type="evidence" value="ECO:0007669"/>
    <property type="project" value="TreeGrafter"/>
</dbReference>
<evidence type="ECO:0000313" key="3">
    <source>
        <dbReference type="Proteomes" id="UP000177954"/>
    </source>
</evidence>
<dbReference type="GO" id="GO:0008830">
    <property type="term" value="F:dTDP-4-dehydrorhamnose 3,5-epimerase activity"/>
    <property type="evidence" value="ECO:0007669"/>
    <property type="project" value="InterPro"/>
</dbReference>
<dbReference type="GO" id="GO:0000271">
    <property type="term" value="P:polysaccharide biosynthetic process"/>
    <property type="evidence" value="ECO:0007669"/>
    <property type="project" value="TreeGrafter"/>
</dbReference>
<dbReference type="AlphaFoldDB" id="A0A1G2GYY7"/>
<dbReference type="Proteomes" id="UP000177954">
    <property type="component" value="Unassembled WGS sequence"/>
</dbReference>
<dbReference type="GO" id="GO:0005829">
    <property type="term" value="C:cytosol"/>
    <property type="evidence" value="ECO:0007669"/>
    <property type="project" value="TreeGrafter"/>
</dbReference>
<evidence type="ECO:0008006" key="4">
    <source>
        <dbReference type="Google" id="ProtNLM"/>
    </source>
</evidence>